<accession>A0ABY8NPS7</accession>
<proteinExistence type="predicted"/>
<evidence type="ECO:0000313" key="2">
    <source>
        <dbReference type="Proteomes" id="UP001177592"/>
    </source>
</evidence>
<evidence type="ECO:0000313" key="1">
    <source>
        <dbReference type="EMBL" id="WGM06436.1"/>
    </source>
</evidence>
<organism evidence="1 2">
    <name type="scientific">Arsenophonus nasoniae</name>
    <name type="common">son-killer infecting Nasonia vitripennis</name>
    <dbReference type="NCBI Taxonomy" id="638"/>
    <lineage>
        <taxon>Bacteria</taxon>
        <taxon>Pseudomonadati</taxon>
        <taxon>Pseudomonadota</taxon>
        <taxon>Gammaproteobacteria</taxon>
        <taxon>Enterobacterales</taxon>
        <taxon>Morganellaceae</taxon>
        <taxon>Arsenophonus</taxon>
    </lineage>
</organism>
<dbReference type="EMBL" id="CP123523">
    <property type="protein sequence ID" value="WGM06436.1"/>
    <property type="molecule type" value="Genomic_DNA"/>
</dbReference>
<reference evidence="1" key="1">
    <citation type="submission" date="2023-04" db="EMBL/GenBank/DDBJ databases">
        <title>Genome dynamics across the evolutionary transition to endosymbiosis.</title>
        <authorList>
            <person name="Siozios S."/>
            <person name="Nadal-Jimenez P."/>
            <person name="Azagi T."/>
            <person name="Sprong H."/>
            <person name="Frost C.L."/>
            <person name="Parratt S.R."/>
            <person name="Taylor G."/>
            <person name="Brettell L."/>
            <person name="Lew K.C."/>
            <person name="Croft L."/>
            <person name="King K.C."/>
            <person name="Brockhurst M.A."/>
            <person name="Hypsa V."/>
            <person name="Novakova E."/>
            <person name="Darby A.C."/>
            <person name="Hurst G.D.D."/>
        </authorList>
    </citation>
    <scope>NUCLEOTIDE SEQUENCE</scope>
    <source>
        <strain evidence="1">ANv_CAN</strain>
    </source>
</reference>
<sequence>MLVNRHGIANQTGDGIERTGQMLTLARRKAAQGVLGMVYHRGRFTARPQERDSVG</sequence>
<dbReference type="RefSeq" id="WP_248604899.1">
    <property type="nucleotide sequence ID" value="NZ_CP123523.1"/>
</dbReference>
<keyword evidence="2" id="KW-1185">Reference proteome</keyword>
<dbReference type="Proteomes" id="UP001177592">
    <property type="component" value="Chromosome"/>
</dbReference>
<gene>
    <name evidence="1" type="ORF">QE258_03590</name>
</gene>
<protein>
    <submittedName>
        <fullName evidence="1">Uncharacterized protein</fullName>
    </submittedName>
</protein>
<name>A0ABY8NPS7_9GAMM</name>